<dbReference type="AlphaFoldDB" id="A0A8T1BPY6"/>
<feature type="region of interest" description="Disordered" evidence="1">
    <location>
        <begin position="1"/>
        <end position="22"/>
    </location>
</feature>
<gene>
    <name evidence="3" type="ORF">PC117_g20079</name>
</gene>
<evidence type="ECO:0000259" key="2">
    <source>
        <dbReference type="Pfam" id="PF17921"/>
    </source>
</evidence>
<dbReference type="EMBL" id="RCMK01000913">
    <property type="protein sequence ID" value="KAG2908039.1"/>
    <property type="molecule type" value="Genomic_DNA"/>
</dbReference>
<dbReference type="Proteomes" id="UP000736787">
    <property type="component" value="Unassembled WGS sequence"/>
</dbReference>
<name>A0A8T1BPY6_9STRA</name>
<organism evidence="3 4">
    <name type="scientific">Phytophthora cactorum</name>
    <dbReference type="NCBI Taxonomy" id="29920"/>
    <lineage>
        <taxon>Eukaryota</taxon>
        <taxon>Sar</taxon>
        <taxon>Stramenopiles</taxon>
        <taxon>Oomycota</taxon>
        <taxon>Peronosporomycetes</taxon>
        <taxon>Peronosporales</taxon>
        <taxon>Peronosporaceae</taxon>
        <taxon>Phytophthora</taxon>
    </lineage>
</organism>
<protein>
    <recommendedName>
        <fullName evidence="2">Integrase zinc-binding domain-containing protein</fullName>
    </recommendedName>
</protein>
<dbReference type="InterPro" id="IPR050951">
    <property type="entry name" value="Retrovirus_Pol_polyprotein"/>
</dbReference>
<comment type="caution">
    <text evidence="3">The sequence shown here is derived from an EMBL/GenBank/DDBJ whole genome shotgun (WGS) entry which is preliminary data.</text>
</comment>
<dbReference type="PANTHER" id="PTHR37984:SF5">
    <property type="entry name" value="PROTEIN NYNRIN-LIKE"/>
    <property type="match status" value="1"/>
</dbReference>
<sequence>MPLRDETQAADQHDPTYSSLLGHLRSPSDDKLGALTSSIRNRIDQYRLQDDLLTYSIDHFDAPPIVVPNNPNLRTRTIHEFHDVLGGHLGRQKTFAAMSRDFYWPYMYKRVRKWVRTCEICQRVKPFPSSQAPLRHLPVATEAWRSVSMDFIFGHPPDA</sequence>
<dbReference type="Gene3D" id="1.10.340.70">
    <property type="match status" value="1"/>
</dbReference>
<proteinExistence type="predicted"/>
<dbReference type="Pfam" id="PF17921">
    <property type="entry name" value="Integrase_H2C2"/>
    <property type="match status" value="1"/>
</dbReference>
<accession>A0A8T1BPY6</accession>
<feature type="domain" description="Integrase zinc-binding" evidence="2">
    <location>
        <begin position="70"/>
        <end position="126"/>
    </location>
</feature>
<evidence type="ECO:0000313" key="4">
    <source>
        <dbReference type="Proteomes" id="UP000736787"/>
    </source>
</evidence>
<dbReference type="FunFam" id="1.10.340.70:FF:000001">
    <property type="entry name" value="Retrovirus-related Pol polyprotein from transposon gypsy-like Protein"/>
    <property type="match status" value="1"/>
</dbReference>
<evidence type="ECO:0000256" key="1">
    <source>
        <dbReference type="SAM" id="MobiDB-lite"/>
    </source>
</evidence>
<reference evidence="3" key="1">
    <citation type="submission" date="2018-10" db="EMBL/GenBank/DDBJ databases">
        <title>Effector identification in a new, highly contiguous assembly of the strawberry crown rot pathogen Phytophthora cactorum.</title>
        <authorList>
            <person name="Armitage A.D."/>
            <person name="Nellist C.F."/>
            <person name="Bates H."/>
            <person name="Vickerstaff R.J."/>
            <person name="Harrison R.J."/>
        </authorList>
    </citation>
    <scope>NUCLEOTIDE SEQUENCE</scope>
    <source>
        <strain evidence="3">4040</strain>
    </source>
</reference>
<dbReference type="VEuPathDB" id="FungiDB:PC110_g19119"/>
<dbReference type="InterPro" id="IPR041588">
    <property type="entry name" value="Integrase_H2C2"/>
</dbReference>
<feature type="compositionally biased region" description="Basic and acidic residues" evidence="1">
    <location>
        <begin position="1"/>
        <end position="14"/>
    </location>
</feature>
<evidence type="ECO:0000313" key="3">
    <source>
        <dbReference type="EMBL" id="KAG2908039.1"/>
    </source>
</evidence>
<dbReference type="PANTHER" id="PTHR37984">
    <property type="entry name" value="PROTEIN CBG26694"/>
    <property type="match status" value="1"/>
</dbReference>